<dbReference type="EMBL" id="CP000628">
    <property type="protein sequence ID" value="ACM25787.1"/>
    <property type="molecule type" value="Genomic_DNA"/>
</dbReference>
<reference evidence="1 2" key="1">
    <citation type="journal article" date="2009" name="J. Bacteriol.">
        <title>Genome sequences of three Agrobacterium biovars help elucidate the evolution of multichromosome genomes in bacteria.</title>
        <authorList>
            <person name="Slater S.C."/>
            <person name="Goldman B.S."/>
            <person name="Goodner B."/>
            <person name="Setubal J.C."/>
            <person name="Farrand S.K."/>
            <person name="Nester E.W."/>
            <person name="Burr T.J."/>
            <person name="Banta L."/>
            <person name="Dickerman A.W."/>
            <person name="Paulsen I."/>
            <person name="Otten L."/>
            <person name="Suen G."/>
            <person name="Welch R."/>
            <person name="Almeida N.F."/>
            <person name="Arnold F."/>
            <person name="Burton O.T."/>
            <person name="Du Z."/>
            <person name="Ewing A."/>
            <person name="Godsy E."/>
            <person name="Heisel S."/>
            <person name="Houmiel K.L."/>
            <person name="Jhaveri J."/>
            <person name="Lu J."/>
            <person name="Miller N.M."/>
            <person name="Norton S."/>
            <person name="Chen Q."/>
            <person name="Phoolcharoen W."/>
            <person name="Ohlin V."/>
            <person name="Ondrusek D."/>
            <person name="Pride N."/>
            <person name="Stricklin S.L."/>
            <person name="Sun J."/>
            <person name="Wheeler C."/>
            <person name="Wilson L."/>
            <person name="Zhu H."/>
            <person name="Wood D.W."/>
        </authorList>
    </citation>
    <scope>NUCLEOTIDE SEQUENCE [LARGE SCALE GENOMIC DNA]</scope>
    <source>
        <strain evidence="2">K84 / ATCC BAA-868</strain>
    </source>
</reference>
<accession>B9JAV4</accession>
<evidence type="ECO:0000313" key="2">
    <source>
        <dbReference type="Proteomes" id="UP000001600"/>
    </source>
</evidence>
<dbReference type="KEGG" id="ara:Arad_1321"/>
<dbReference type="AlphaFoldDB" id="B9JAV4"/>
<dbReference type="HOGENOM" id="CLU_2784679_0_0_5"/>
<gene>
    <name evidence="1" type="ordered locus">Arad_1321</name>
</gene>
<proteinExistence type="predicted"/>
<dbReference type="Proteomes" id="UP000001600">
    <property type="component" value="Chromosome 1"/>
</dbReference>
<dbReference type="RefSeq" id="WP_012651077.1">
    <property type="nucleotide sequence ID" value="NC_011985.1"/>
</dbReference>
<name>B9JAV4_RHIR8</name>
<protein>
    <submittedName>
        <fullName evidence="1">Uncharacterized protein</fullName>
    </submittedName>
</protein>
<sequence length="68" mass="7484">MIDRYTKLALTAIAIGLLLNFFKDEVSPSHAQQLPCGTSLQPCYISLGDQTLSVRVVDKISVFETKTP</sequence>
<evidence type="ECO:0000313" key="1">
    <source>
        <dbReference type="EMBL" id="ACM25787.1"/>
    </source>
</evidence>
<organism evidence="1 2">
    <name type="scientific">Rhizobium rhizogenes (strain K84 / ATCC BAA-868)</name>
    <name type="common">Agrobacterium radiobacter</name>
    <dbReference type="NCBI Taxonomy" id="311403"/>
    <lineage>
        <taxon>Bacteria</taxon>
        <taxon>Pseudomonadati</taxon>
        <taxon>Pseudomonadota</taxon>
        <taxon>Alphaproteobacteria</taxon>
        <taxon>Hyphomicrobiales</taxon>
        <taxon>Rhizobiaceae</taxon>
        <taxon>Rhizobium/Agrobacterium group</taxon>
        <taxon>Rhizobium</taxon>
    </lineage>
</organism>